<sequence>MTCKPCEAVEAADLVRPTKRRLLEGRAIVRPVMDRADELDPVSIRTSLAPLLCMADKDQPAIDYPPHRRTLQWQPRALRQSRPARKKTSAPPQKGSGEGTGLGTAERGKTTQRDRGRLRLDVSMENEVARGCANGRVADSGQLDETTHQSPPARPEHLLQRFPLHDRVSRRNGPDRNHVWVRRNVTSGLKWN</sequence>
<feature type="region of interest" description="Disordered" evidence="1">
    <location>
        <begin position="134"/>
        <end position="156"/>
    </location>
</feature>
<feature type="region of interest" description="Disordered" evidence="1">
    <location>
        <begin position="58"/>
        <end position="117"/>
    </location>
</feature>
<evidence type="ECO:0000313" key="2">
    <source>
        <dbReference type="EMBL" id="KAK0626366.1"/>
    </source>
</evidence>
<name>A0AA39X399_9PEZI</name>
<reference evidence="2" key="1">
    <citation type="submission" date="2023-06" db="EMBL/GenBank/DDBJ databases">
        <title>Genome-scale phylogeny and comparative genomics of the fungal order Sordariales.</title>
        <authorList>
            <consortium name="Lawrence Berkeley National Laboratory"/>
            <person name="Hensen N."/>
            <person name="Bonometti L."/>
            <person name="Westerberg I."/>
            <person name="Brannstrom I.O."/>
            <person name="Guillou S."/>
            <person name="Cros-Aarteil S."/>
            <person name="Calhoun S."/>
            <person name="Haridas S."/>
            <person name="Kuo A."/>
            <person name="Mondo S."/>
            <person name="Pangilinan J."/>
            <person name="Riley R."/>
            <person name="Labutti K."/>
            <person name="Andreopoulos B."/>
            <person name="Lipzen A."/>
            <person name="Chen C."/>
            <person name="Yanf M."/>
            <person name="Daum C."/>
            <person name="Ng V."/>
            <person name="Clum A."/>
            <person name="Steindorff A."/>
            <person name="Ohm R."/>
            <person name="Martin F."/>
            <person name="Silar P."/>
            <person name="Natvig D."/>
            <person name="Lalanne C."/>
            <person name="Gautier V."/>
            <person name="Ament-Velasquez S.L."/>
            <person name="Kruys A."/>
            <person name="Hutchinson M.I."/>
            <person name="Powell A.J."/>
            <person name="Barry K."/>
            <person name="Miller A.N."/>
            <person name="Grigoriev I.V."/>
            <person name="Debuchy R."/>
            <person name="Gladieux P."/>
            <person name="Thoren M.H."/>
            <person name="Johannesson H."/>
        </authorList>
    </citation>
    <scope>NUCLEOTIDE SEQUENCE</scope>
    <source>
        <strain evidence="2">CBS 606.72</strain>
    </source>
</reference>
<evidence type="ECO:0000256" key="1">
    <source>
        <dbReference type="SAM" id="MobiDB-lite"/>
    </source>
</evidence>
<dbReference type="Proteomes" id="UP001175000">
    <property type="component" value="Unassembled WGS sequence"/>
</dbReference>
<accession>A0AA39X399</accession>
<keyword evidence="3" id="KW-1185">Reference proteome</keyword>
<protein>
    <submittedName>
        <fullName evidence="2">Uncharacterized protein</fullName>
    </submittedName>
</protein>
<feature type="compositionally biased region" description="Basic and acidic residues" evidence="1">
    <location>
        <begin position="106"/>
        <end position="117"/>
    </location>
</feature>
<dbReference type="AlphaFoldDB" id="A0AA39X399"/>
<proteinExistence type="predicted"/>
<organism evidence="2 3">
    <name type="scientific">Immersiella caudata</name>
    <dbReference type="NCBI Taxonomy" id="314043"/>
    <lineage>
        <taxon>Eukaryota</taxon>
        <taxon>Fungi</taxon>
        <taxon>Dikarya</taxon>
        <taxon>Ascomycota</taxon>
        <taxon>Pezizomycotina</taxon>
        <taxon>Sordariomycetes</taxon>
        <taxon>Sordariomycetidae</taxon>
        <taxon>Sordariales</taxon>
        <taxon>Lasiosphaeriaceae</taxon>
        <taxon>Immersiella</taxon>
    </lineage>
</organism>
<comment type="caution">
    <text evidence="2">The sequence shown here is derived from an EMBL/GenBank/DDBJ whole genome shotgun (WGS) entry which is preliminary data.</text>
</comment>
<evidence type="ECO:0000313" key="3">
    <source>
        <dbReference type="Proteomes" id="UP001175000"/>
    </source>
</evidence>
<dbReference type="EMBL" id="JAULSU010000002">
    <property type="protein sequence ID" value="KAK0626366.1"/>
    <property type="molecule type" value="Genomic_DNA"/>
</dbReference>
<gene>
    <name evidence="2" type="ORF">B0T14DRAFT_101287</name>
</gene>